<feature type="region of interest" description="Disordered" evidence="3">
    <location>
        <begin position="60"/>
        <end position="111"/>
    </location>
</feature>
<evidence type="ECO:0000256" key="3">
    <source>
        <dbReference type="SAM" id="MobiDB-lite"/>
    </source>
</evidence>
<feature type="compositionally biased region" description="Polar residues" evidence="3">
    <location>
        <begin position="60"/>
        <end position="70"/>
    </location>
</feature>
<dbReference type="EMBL" id="JAULSU010000004">
    <property type="protein sequence ID" value="KAK0619969.1"/>
    <property type="molecule type" value="Genomic_DNA"/>
</dbReference>
<feature type="compositionally biased region" description="Basic and acidic residues" evidence="3">
    <location>
        <begin position="531"/>
        <end position="547"/>
    </location>
</feature>
<feature type="region of interest" description="Disordered" evidence="3">
    <location>
        <begin position="222"/>
        <end position="241"/>
    </location>
</feature>
<keyword evidence="1" id="KW-0547">Nucleotide-binding</keyword>
<dbReference type="InterPro" id="IPR001806">
    <property type="entry name" value="Small_GTPase"/>
</dbReference>
<evidence type="ECO:0000313" key="4">
    <source>
        <dbReference type="EMBL" id="KAK0619969.1"/>
    </source>
</evidence>
<accession>A0AA40C085</accession>
<organism evidence="4 5">
    <name type="scientific">Immersiella caudata</name>
    <dbReference type="NCBI Taxonomy" id="314043"/>
    <lineage>
        <taxon>Eukaryota</taxon>
        <taxon>Fungi</taxon>
        <taxon>Dikarya</taxon>
        <taxon>Ascomycota</taxon>
        <taxon>Pezizomycotina</taxon>
        <taxon>Sordariomycetes</taxon>
        <taxon>Sordariomycetidae</taxon>
        <taxon>Sordariales</taxon>
        <taxon>Lasiosphaeriaceae</taxon>
        <taxon>Immersiella</taxon>
    </lineage>
</organism>
<dbReference type="AlphaFoldDB" id="A0AA40C085"/>
<feature type="region of interest" description="Disordered" evidence="3">
    <location>
        <begin position="125"/>
        <end position="149"/>
    </location>
</feature>
<dbReference type="GO" id="GO:0003924">
    <property type="term" value="F:GTPase activity"/>
    <property type="evidence" value="ECO:0007669"/>
    <property type="project" value="InterPro"/>
</dbReference>
<comment type="caution">
    <text evidence="4">The sequence shown here is derived from an EMBL/GenBank/DDBJ whole genome shotgun (WGS) entry which is preliminary data.</text>
</comment>
<sequence length="634" mass="68726">MGKRSEKPTIRILLLGAPGVGKGCLESTFTTTTYPPLYDASLTINSRRFLTLSPSLGNQLAESSTTTATQALPRPSTPRRPRSASTTISNPASEHRTSADTPITPTATTIPPKLTLQTTHSLWPSAATNQPLTPTSPGAIPTSATTTTATPSTAIAETYLVEVTNYPALQNPKIRSSLLSKGDYDAVLLVYDITSRASFTAISSLHSEIPLIPKKRRRGSVRRSRSSIFGGGGHQRKGSDSTAAAARAEDIFFKGEGGNGGRETVVALVGNKCDVDAAEFGGGGEIDLGYPLVEKEAVLQAAEVEERSLVHPLFRRSVLAEDGNGLPPVVEVEPPLKSPRSVRSVPVARAPRMDAEDVARRTRSVVSERASVFSVAKRGSLNLVPEEQVAKSKVPSQRRRAVGVELPPTPPEAEAESAIQKWFLELEGNSRERGGKGGEEEEEVKIAKREVSKFEGEMLARTLLLNVPFRETSAKTGEHVEGIFEAIVREVLWEMGKEGGGSPLEWTPTEKEVKKQGERETPTLGRKRSVLKKDRKEDGRGDREPVRESVTSDLPPVLSLPEFNEERAEERNTNKVIVNETVEEAVGMLPETTTQQPPEAPLKQRRESFLGSFFKRVFMKKSAPVALAPPEVAS</sequence>
<name>A0AA40C085_9PEZI</name>
<feature type="compositionally biased region" description="Basic and acidic residues" evidence="3">
    <location>
        <begin position="508"/>
        <end position="521"/>
    </location>
</feature>
<dbReference type="Gene3D" id="3.40.50.300">
    <property type="entry name" value="P-loop containing nucleotide triphosphate hydrolases"/>
    <property type="match status" value="2"/>
</dbReference>
<keyword evidence="2" id="KW-0342">GTP-binding</keyword>
<reference evidence="4" key="1">
    <citation type="submission" date="2023-06" db="EMBL/GenBank/DDBJ databases">
        <title>Genome-scale phylogeny and comparative genomics of the fungal order Sordariales.</title>
        <authorList>
            <consortium name="Lawrence Berkeley National Laboratory"/>
            <person name="Hensen N."/>
            <person name="Bonometti L."/>
            <person name="Westerberg I."/>
            <person name="Brannstrom I.O."/>
            <person name="Guillou S."/>
            <person name="Cros-Aarteil S."/>
            <person name="Calhoun S."/>
            <person name="Haridas S."/>
            <person name="Kuo A."/>
            <person name="Mondo S."/>
            <person name="Pangilinan J."/>
            <person name="Riley R."/>
            <person name="Labutti K."/>
            <person name="Andreopoulos B."/>
            <person name="Lipzen A."/>
            <person name="Chen C."/>
            <person name="Yanf M."/>
            <person name="Daum C."/>
            <person name="Ng V."/>
            <person name="Clum A."/>
            <person name="Steindorff A."/>
            <person name="Ohm R."/>
            <person name="Martin F."/>
            <person name="Silar P."/>
            <person name="Natvig D."/>
            <person name="Lalanne C."/>
            <person name="Gautier V."/>
            <person name="Ament-Velasquez S.L."/>
            <person name="Kruys A."/>
            <person name="Hutchinson M.I."/>
            <person name="Powell A.J."/>
            <person name="Barry K."/>
            <person name="Miller A.N."/>
            <person name="Grigoriev I.V."/>
            <person name="Debuchy R."/>
            <person name="Gladieux P."/>
            <person name="Thoren M.H."/>
            <person name="Johannesson H."/>
        </authorList>
    </citation>
    <scope>NUCLEOTIDE SEQUENCE</scope>
    <source>
        <strain evidence="4">CBS 606.72</strain>
    </source>
</reference>
<dbReference type="GO" id="GO:0016020">
    <property type="term" value="C:membrane"/>
    <property type="evidence" value="ECO:0007669"/>
    <property type="project" value="InterPro"/>
</dbReference>
<evidence type="ECO:0000256" key="2">
    <source>
        <dbReference type="ARBA" id="ARBA00023134"/>
    </source>
</evidence>
<feature type="compositionally biased region" description="Basic and acidic residues" evidence="3">
    <location>
        <begin position="564"/>
        <end position="573"/>
    </location>
</feature>
<feature type="region of interest" description="Disordered" evidence="3">
    <location>
        <begin position="497"/>
        <end position="576"/>
    </location>
</feature>
<dbReference type="GO" id="GO:0007165">
    <property type="term" value="P:signal transduction"/>
    <property type="evidence" value="ECO:0007669"/>
    <property type="project" value="InterPro"/>
</dbReference>
<dbReference type="Pfam" id="PF00071">
    <property type="entry name" value="Ras"/>
    <property type="match status" value="1"/>
</dbReference>
<gene>
    <name evidence="4" type="ORF">B0T14DRAFT_566764</name>
</gene>
<dbReference type="InterPro" id="IPR027417">
    <property type="entry name" value="P-loop_NTPase"/>
</dbReference>
<protein>
    <submittedName>
        <fullName evidence="4">Uncharacterized protein</fullName>
    </submittedName>
</protein>
<keyword evidence="5" id="KW-1185">Reference proteome</keyword>
<dbReference type="Proteomes" id="UP001175000">
    <property type="component" value="Unassembled WGS sequence"/>
</dbReference>
<dbReference type="PANTHER" id="PTHR24070">
    <property type="entry name" value="RAS, DI-RAS, AND RHEB FAMILY MEMBERS OF SMALL GTPASE SUPERFAMILY"/>
    <property type="match status" value="1"/>
</dbReference>
<dbReference type="GO" id="GO:0005525">
    <property type="term" value="F:GTP binding"/>
    <property type="evidence" value="ECO:0007669"/>
    <property type="project" value="UniProtKB-KW"/>
</dbReference>
<evidence type="ECO:0000256" key="1">
    <source>
        <dbReference type="ARBA" id="ARBA00022741"/>
    </source>
</evidence>
<feature type="compositionally biased region" description="Low complexity" evidence="3">
    <location>
        <begin position="101"/>
        <end position="111"/>
    </location>
</feature>
<feature type="compositionally biased region" description="Low complexity" evidence="3">
    <location>
        <begin position="133"/>
        <end position="149"/>
    </location>
</feature>
<evidence type="ECO:0000313" key="5">
    <source>
        <dbReference type="Proteomes" id="UP001175000"/>
    </source>
</evidence>
<proteinExistence type="predicted"/>
<dbReference type="SUPFAM" id="SSF52540">
    <property type="entry name" value="P-loop containing nucleoside triphosphate hydrolases"/>
    <property type="match status" value="1"/>
</dbReference>
<dbReference type="InterPro" id="IPR020849">
    <property type="entry name" value="Small_GTPase_Ras-type"/>
</dbReference>